<dbReference type="PANTHER" id="PTHR47331:SF1">
    <property type="entry name" value="GAG-LIKE PROTEIN"/>
    <property type="match status" value="1"/>
</dbReference>
<evidence type="ECO:0000256" key="1">
    <source>
        <dbReference type="SAM" id="MobiDB-lite"/>
    </source>
</evidence>
<feature type="compositionally biased region" description="Polar residues" evidence="1">
    <location>
        <begin position="368"/>
        <end position="389"/>
    </location>
</feature>
<proteinExistence type="predicted"/>
<dbReference type="Pfam" id="PF05380">
    <property type="entry name" value="Peptidase_A17"/>
    <property type="match status" value="1"/>
</dbReference>
<evidence type="ECO:0000313" key="2">
    <source>
        <dbReference type="Proteomes" id="UP000694845"/>
    </source>
</evidence>
<dbReference type="Pfam" id="PF03564">
    <property type="entry name" value="DUF1759"/>
    <property type="match status" value="1"/>
</dbReference>
<dbReference type="InterPro" id="IPR005312">
    <property type="entry name" value="DUF1759"/>
</dbReference>
<dbReference type="OMA" id="NADENCC"/>
<dbReference type="KEGG" id="aplc:110985607"/>
<dbReference type="SUPFAM" id="SSF53098">
    <property type="entry name" value="Ribonuclease H-like"/>
    <property type="match status" value="1"/>
</dbReference>
<accession>A0A8B7Z9T8</accession>
<feature type="region of interest" description="Disordered" evidence="1">
    <location>
        <begin position="362"/>
        <end position="393"/>
    </location>
</feature>
<dbReference type="GO" id="GO:0003676">
    <property type="term" value="F:nucleic acid binding"/>
    <property type="evidence" value="ECO:0007669"/>
    <property type="project" value="InterPro"/>
</dbReference>
<dbReference type="InterPro" id="IPR036397">
    <property type="entry name" value="RNaseH_sf"/>
</dbReference>
<dbReference type="InterPro" id="IPR008042">
    <property type="entry name" value="Retrotrans_Pao"/>
</dbReference>
<evidence type="ECO:0000313" key="3">
    <source>
        <dbReference type="RefSeq" id="XP_022102428.1"/>
    </source>
</evidence>
<dbReference type="InterPro" id="IPR043502">
    <property type="entry name" value="DNA/RNA_pol_sf"/>
</dbReference>
<dbReference type="Gene3D" id="3.30.420.10">
    <property type="entry name" value="Ribonuclease H-like superfamily/Ribonuclease H"/>
    <property type="match status" value="1"/>
</dbReference>
<reference evidence="3" key="1">
    <citation type="submission" date="2025-08" db="UniProtKB">
        <authorList>
            <consortium name="RefSeq"/>
        </authorList>
    </citation>
    <scope>IDENTIFICATION</scope>
</reference>
<dbReference type="SUPFAM" id="SSF56672">
    <property type="entry name" value="DNA/RNA polymerases"/>
    <property type="match status" value="1"/>
</dbReference>
<sequence length="1366" mass="152816">MEKLKAIEEEELRLRQRKRDCALQLEIAKADAEEKVLGEFEEQSSFKGLQELFAESTAGEMVGKWLADSPHEVPPAELAHPEQFVKPVQVPSAQEVSIPVQPTIPSLQQEMIDTMQLPKCELTKFDGEPLKYWMFIKSFDATVGNTSVGPNVKLNQLFYYCEGEALAVIQCCAVMEPQEGYTKARELLRERFGNDYKITETWVQRLTEGPRVMPGDKKAIQKLADDLRSCTVVLTAMGKLEEIDTKRSLGAIVRRLPQVLQSKWRSKAVTILDDTGRYPGINKLMDFLDKSAREANDPVYGFKDNNKDRPVVKKVSNFSVQATGTPRPKDKKPLKHASKPDAEGKCGQGPCGVQGCNGRHSKLPHEAFQSNKGSEGTSDPTTPSNQDVGATSYACGGMQTPAKIALPIVAVMVKGSDQEDWLKTYALLDPGSNRSFCSVNLAKSLNLHGSKQSMHLNTLSNSSQVESLMVSLDVTAVAKTQESKIFHLPKVHALKDFPVLCDSLAGYDETQRFTHLKGIPIPQVSKEVVMLLIGQDAPHLLAPLEVRHGKQGEPYAVRSVLGWTISGPLSDGTPPQVTSHFVQGTLEAQVERFWKLDLGDMALCDSPSLTVNDKRALKIWDDSVKIVDGHYQLAIPFRADDPNLPDNKALAVKRLTELGRRLSKDGRLHDRYSAEVNNLLATGFAEKVPEDELDGPPGRTWYIPHHGVFNPNKPGKLRVVFDCAARFKGRALNDVVLQGPDLTNKLIGVLLRFRVGRIALMADIEQMFYQVGVTQEHRDALRFVWWRNGGMNACLEVFRMKVHLFGGVWSPSCANYALLRAADDFGDQFVPEVASTVRNNFYVDDCLKSVETVEGAIQLSKQLSELLALGGFRLTKWISNSRRVLETIPLGERAKVVKDMDLDSERLPVERALGVSWDTEDDTLAITTRPKLKAHTRRGLLSVVCSVYDPLGFVCPFVLRAKIQFQDECRLKGKSWDDPLEVHTQEKWMKWLDDIPKLSEFKVDRCLIPDGFGDVHENQLHHFADASKDAFGCVSYARFVSVAGEVNCTFLLGKSRLAPLKTMKIPRQELTAAVVAARVDLMLRKEIGLGVSGSTFWTDSVLVLQYIRNQEKRFHTFVADRVAVIHDVSVPEQWRYVGTAVNPANDASRGLDASQMVSSDRWRKGPEFLWKSEEEWPVMPEVPNLDKDKEVKSEATSQAVDAEEKFTARRGTPECLYSDNGSNFVGGERELREALSMLRKDNKVNGALLVKHIDWRFNHPLASHMGGAWERQIRTVRKVLASLLHNEVLDDERLETLFCEVECKKSKCKAPNADENCCVSLGLVCTELCECNSCDNMNAAEDNTVSEDDIEDVEEDTFEDEELFYR</sequence>
<organism evidence="2 3">
    <name type="scientific">Acanthaster planci</name>
    <name type="common">Crown-of-thorns starfish</name>
    <dbReference type="NCBI Taxonomy" id="133434"/>
    <lineage>
        <taxon>Eukaryota</taxon>
        <taxon>Metazoa</taxon>
        <taxon>Echinodermata</taxon>
        <taxon>Eleutherozoa</taxon>
        <taxon>Asterozoa</taxon>
        <taxon>Asteroidea</taxon>
        <taxon>Valvatacea</taxon>
        <taxon>Valvatida</taxon>
        <taxon>Acanthasteridae</taxon>
        <taxon>Acanthaster</taxon>
    </lineage>
</organism>
<dbReference type="PANTHER" id="PTHR47331">
    <property type="entry name" value="PHD-TYPE DOMAIN-CONTAINING PROTEIN"/>
    <property type="match status" value="1"/>
</dbReference>
<protein>
    <submittedName>
        <fullName evidence="3">Uncharacterized protein LOC110985607</fullName>
    </submittedName>
</protein>
<name>A0A8B7Z9T8_ACAPL</name>
<dbReference type="GO" id="GO:0006259">
    <property type="term" value="P:DNA metabolic process"/>
    <property type="evidence" value="ECO:0007669"/>
    <property type="project" value="UniProtKB-ARBA"/>
</dbReference>
<dbReference type="OrthoDB" id="8046937at2759"/>
<feature type="region of interest" description="Disordered" evidence="1">
    <location>
        <begin position="317"/>
        <end position="348"/>
    </location>
</feature>
<dbReference type="InterPro" id="IPR012337">
    <property type="entry name" value="RNaseH-like_sf"/>
</dbReference>
<dbReference type="GeneID" id="110985607"/>
<dbReference type="Proteomes" id="UP000694845">
    <property type="component" value="Unplaced"/>
</dbReference>
<dbReference type="RefSeq" id="XP_022102428.1">
    <property type="nucleotide sequence ID" value="XM_022246736.1"/>
</dbReference>
<dbReference type="CDD" id="cd01644">
    <property type="entry name" value="RT_pepA17"/>
    <property type="match status" value="1"/>
</dbReference>
<keyword evidence="2" id="KW-1185">Reference proteome</keyword>
<gene>
    <name evidence="3" type="primary">LOC110985607</name>
</gene>
<feature type="region of interest" description="Disordered" evidence="1">
    <location>
        <begin position="1345"/>
        <end position="1366"/>
    </location>
</feature>